<dbReference type="EMBL" id="KZ987784">
    <property type="protein sequence ID" value="RKP14843.1"/>
    <property type="molecule type" value="Genomic_DNA"/>
</dbReference>
<evidence type="ECO:0000256" key="6">
    <source>
        <dbReference type="PROSITE-ProRule" id="PRU00277"/>
    </source>
</evidence>
<proteinExistence type="inferred from homology"/>
<sequence length="347" mass="37842">MSQLVVGFWGMHLLPGETYQQVVSTGFRVTMAAYGAEKPKGGDRSCVQVGIDGQTFTLATLLAGKVEQQQLNVSFLEGEDITLSVTGNSAVHLTGNYMIIDDESGCEDDEDDFDSEEEEDFDFLTGGSDDEDEEMDEGRIVELLTEETENKKGTQTTKKETENKKRKEAPAASTPEATPAGKRTKEQETVKAEEPAKLSKAEKKRRAKEAREAEEAKKAPKEEAKKAPKEEAASKKRTLAAGVVVEDIELGKGAKATRGKRIGMRYIGRLVRNGKVFDKNVSGKPFYFKLGVGEVIRGWDIGVEGMMVGGKRQITLPAAAGYGRSGAPPDIPRNADLQFDVQLMAIQ</sequence>
<dbReference type="InterPro" id="IPR046357">
    <property type="entry name" value="PPIase_dom_sf"/>
</dbReference>
<evidence type="ECO:0000256" key="3">
    <source>
        <dbReference type="ARBA" id="ARBA00013194"/>
    </source>
</evidence>
<evidence type="ECO:0000256" key="4">
    <source>
        <dbReference type="ARBA" id="ARBA00023110"/>
    </source>
</evidence>
<dbReference type="PANTHER" id="PTHR43811:SF19">
    <property type="entry name" value="39 KDA FK506-BINDING NUCLEAR PROTEIN"/>
    <property type="match status" value="1"/>
</dbReference>
<feature type="compositionally biased region" description="Acidic residues" evidence="7">
    <location>
        <begin position="102"/>
        <end position="136"/>
    </location>
</feature>
<dbReference type="SUPFAM" id="SSF54534">
    <property type="entry name" value="FKBP-like"/>
    <property type="match status" value="1"/>
</dbReference>
<dbReference type="PIRSF" id="PIRSF001473">
    <property type="entry name" value="FK506-bp_FPR3"/>
    <property type="match status" value="1"/>
</dbReference>
<dbReference type="GO" id="GO:0003755">
    <property type="term" value="F:peptidyl-prolyl cis-trans isomerase activity"/>
    <property type="evidence" value="ECO:0007669"/>
    <property type="project" value="UniProtKB-KW"/>
</dbReference>
<dbReference type="Proteomes" id="UP000267251">
    <property type="component" value="Unassembled WGS sequence"/>
</dbReference>
<feature type="compositionally biased region" description="Basic and acidic residues" evidence="7">
    <location>
        <begin position="183"/>
        <end position="201"/>
    </location>
</feature>
<dbReference type="EC" id="5.2.1.8" evidence="3 6"/>
<keyword evidence="4 6" id="KW-0697">Rotamase</keyword>
<dbReference type="GO" id="GO:0005730">
    <property type="term" value="C:nucleolus"/>
    <property type="evidence" value="ECO:0007669"/>
    <property type="project" value="TreeGrafter"/>
</dbReference>
<feature type="compositionally biased region" description="Low complexity" evidence="7">
    <location>
        <begin position="170"/>
        <end position="180"/>
    </location>
</feature>
<dbReference type="InterPro" id="IPR001179">
    <property type="entry name" value="PPIase_FKBP_dom"/>
</dbReference>
<keyword evidence="10" id="KW-1185">Reference proteome</keyword>
<feature type="compositionally biased region" description="Basic and acidic residues" evidence="7">
    <location>
        <begin position="209"/>
        <end position="234"/>
    </location>
</feature>
<dbReference type="GO" id="GO:0000785">
    <property type="term" value="C:chromatin"/>
    <property type="evidence" value="ECO:0007669"/>
    <property type="project" value="TreeGrafter"/>
</dbReference>
<dbReference type="Pfam" id="PF00254">
    <property type="entry name" value="FKBP_C"/>
    <property type="match status" value="1"/>
</dbReference>
<dbReference type="PROSITE" id="PS50059">
    <property type="entry name" value="FKBP_PPIASE"/>
    <property type="match status" value="1"/>
</dbReference>
<comment type="catalytic activity">
    <reaction evidence="1 6">
        <text>[protein]-peptidylproline (omega=180) = [protein]-peptidylproline (omega=0)</text>
        <dbReference type="Rhea" id="RHEA:16237"/>
        <dbReference type="Rhea" id="RHEA-COMP:10747"/>
        <dbReference type="Rhea" id="RHEA-COMP:10748"/>
        <dbReference type="ChEBI" id="CHEBI:83833"/>
        <dbReference type="ChEBI" id="CHEBI:83834"/>
        <dbReference type="EC" id="5.2.1.8"/>
    </reaction>
</comment>
<evidence type="ECO:0000313" key="9">
    <source>
        <dbReference type="EMBL" id="RKP14843.1"/>
    </source>
</evidence>
<dbReference type="FunFam" id="3.10.50.40:FF:000006">
    <property type="entry name" value="Peptidyl-prolyl cis-trans isomerase"/>
    <property type="match status" value="1"/>
</dbReference>
<keyword evidence="5 6" id="KW-0413">Isomerase</keyword>
<evidence type="ECO:0000259" key="8">
    <source>
        <dbReference type="PROSITE" id="PS50059"/>
    </source>
</evidence>
<reference evidence="10" key="1">
    <citation type="journal article" date="2018" name="Nat. Microbiol.">
        <title>Leveraging single-cell genomics to expand the fungal tree of life.</title>
        <authorList>
            <person name="Ahrendt S.R."/>
            <person name="Quandt C.A."/>
            <person name="Ciobanu D."/>
            <person name="Clum A."/>
            <person name="Salamov A."/>
            <person name="Andreopoulos B."/>
            <person name="Cheng J.F."/>
            <person name="Woyke T."/>
            <person name="Pelin A."/>
            <person name="Henrissat B."/>
            <person name="Reynolds N.K."/>
            <person name="Benny G.L."/>
            <person name="Smith M.E."/>
            <person name="James T.Y."/>
            <person name="Grigoriev I.V."/>
        </authorList>
    </citation>
    <scope>NUCLEOTIDE SEQUENCE [LARGE SCALE GENOMIC DNA]</scope>
</reference>
<feature type="domain" description="PPIase FKBP-type" evidence="8">
    <location>
        <begin position="259"/>
        <end position="347"/>
    </location>
</feature>
<protein>
    <recommendedName>
        <fullName evidence="3 6">peptidylprolyl isomerase</fullName>
        <ecNumber evidence="3 6">5.2.1.8</ecNumber>
    </recommendedName>
</protein>
<name>A0A4P9Y763_9FUNG</name>
<dbReference type="Gene3D" id="2.60.120.340">
    <property type="entry name" value="Nucleoplasmin core domain"/>
    <property type="match status" value="1"/>
</dbReference>
<evidence type="ECO:0000256" key="2">
    <source>
        <dbReference type="ARBA" id="ARBA00007838"/>
    </source>
</evidence>
<dbReference type="InterPro" id="IPR041232">
    <property type="entry name" value="NPL"/>
</dbReference>
<accession>A0A4P9Y763</accession>
<evidence type="ECO:0000256" key="1">
    <source>
        <dbReference type="ARBA" id="ARBA00000971"/>
    </source>
</evidence>
<dbReference type="Pfam" id="PF17800">
    <property type="entry name" value="NPL"/>
    <property type="match status" value="1"/>
</dbReference>
<evidence type="ECO:0000313" key="10">
    <source>
        <dbReference type="Proteomes" id="UP000267251"/>
    </source>
</evidence>
<evidence type="ECO:0000256" key="7">
    <source>
        <dbReference type="SAM" id="MobiDB-lite"/>
    </source>
</evidence>
<dbReference type="OrthoDB" id="1902587at2759"/>
<gene>
    <name evidence="9" type="ORF">BJ684DRAFT_18772</name>
</gene>
<comment type="similarity">
    <text evidence="2">Belongs to the FKBP-type PPIase family. FKBP3/4 subfamily.</text>
</comment>
<evidence type="ECO:0000256" key="5">
    <source>
        <dbReference type="ARBA" id="ARBA00023235"/>
    </source>
</evidence>
<feature type="region of interest" description="Disordered" evidence="7">
    <location>
        <begin position="102"/>
        <end position="237"/>
    </location>
</feature>
<dbReference type="Gene3D" id="3.10.50.40">
    <property type="match status" value="1"/>
</dbReference>
<feature type="compositionally biased region" description="Basic and acidic residues" evidence="7">
    <location>
        <begin position="148"/>
        <end position="169"/>
    </location>
</feature>
<organism evidence="9 10">
    <name type="scientific">Piptocephalis cylindrospora</name>
    <dbReference type="NCBI Taxonomy" id="1907219"/>
    <lineage>
        <taxon>Eukaryota</taxon>
        <taxon>Fungi</taxon>
        <taxon>Fungi incertae sedis</taxon>
        <taxon>Zoopagomycota</taxon>
        <taxon>Zoopagomycotina</taxon>
        <taxon>Zoopagomycetes</taxon>
        <taxon>Zoopagales</taxon>
        <taxon>Piptocephalidaceae</taxon>
        <taxon>Piptocephalis</taxon>
    </lineage>
</organism>
<dbReference type="PANTHER" id="PTHR43811">
    <property type="entry name" value="FKBP-TYPE PEPTIDYL-PROLYL CIS-TRANS ISOMERASE FKPA"/>
    <property type="match status" value="1"/>
</dbReference>
<dbReference type="InterPro" id="IPR023566">
    <property type="entry name" value="PPIase_Fpr3/Fpr4-like"/>
</dbReference>
<dbReference type="AlphaFoldDB" id="A0A4P9Y763"/>